<evidence type="ECO:0000256" key="1">
    <source>
        <dbReference type="ARBA" id="ARBA00022729"/>
    </source>
</evidence>
<dbReference type="Pfam" id="PF01764">
    <property type="entry name" value="Lipase_3"/>
    <property type="match status" value="1"/>
</dbReference>
<dbReference type="EMBL" id="JAAMPI010001185">
    <property type="protein sequence ID" value="KAF4626278.1"/>
    <property type="molecule type" value="Genomic_DNA"/>
</dbReference>
<organism evidence="4 5">
    <name type="scientific">Cudoniella acicularis</name>
    <dbReference type="NCBI Taxonomy" id="354080"/>
    <lineage>
        <taxon>Eukaryota</taxon>
        <taxon>Fungi</taxon>
        <taxon>Dikarya</taxon>
        <taxon>Ascomycota</taxon>
        <taxon>Pezizomycotina</taxon>
        <taxon>Leotiomycetes</taxon>
        <taxon>Helotiales</taxon>
        <taxon>Tricladiaceae</taxon>
        <taxon>Cudoniella</taxon>
    </lineage>
</organism>
<dbReference type="PANTHER" id="PTHR46640:SF1">
    <property type="entry name" value="FUNGAL LIPASE-LIKE DOMAIN-CONTAINING PROTEIN-RELATED"/>
    <property type="match status" value="1"/>
</dbReference>
<gene>
    <name evidence="4" type="ORF">G7Y89_g11883</name>
</gene>
<dbReference type="Gene3D" id="3.40.50.1820">
    <property type="entry name" value="alpha/beta hydrolase"/>
    <property type="match status" value="2"/>
</dbReference>
<sequence length="151" mass="16206">MNLYSQYSAAAYCPFNTANTTTHQPILCPTGSCPLLSFLSHSPYVHGSFLNRDPSFGTAFLAISPHDKTLILSFCGSEFTAASTSAREEFPDYTLAVTGHSLGAAQTAFATAEFRANGTKGEEVWMFDYAQPHLGDLNLADVEVSIVGRGV</sequence>
<protein>
    <recommendedName>
        <fullName evidence="3">Fungal lipase-type domain-containing protein</fullName>
    </recommendedName>
</protein>
<dbReference type="InterPro" id="IPR002921">
    <property type="entry name" value="Fungal_lipase-type"/>
</dbReference>
<keyword evidence="2" id="KW-0378">Hydrolase</keyword>
<reference evidence="4 5" key="1">
    <citation type="submission" date="2020-03" db="EMBL/GenBank/DDBJ databases">
        <title>Draft Genome Sequence of Cudoniella acicularis.</title>
        <authorList>
            <person name="Buettner E."/>
            <person name="Kellner H."/>
        </authorList>
    </citation>
    <scope>NUCLEOTIDE SEQUENCE [LARGE SCALE GENOMIC DNA]</scope>
    <source>
        <strain evidence="4 5">DSM 108380</strain>
    </source>
</reference>
<accession>A0A8H4VXH0</accession>
<evidence type="ECO:0000259" key="3">
    <source>
        <dbReference type="Pfam" id="PF01764"/>
    </source>
</evidence>
<dbReference type="Proteomes" id="UP000566819">
    <property type="component" value="Unassembled WGS sequence"/>
</dbReference>
<dbReference type="OrthoDB" id="426718at2759"/>
<dbReference type="PANTHER" id="PTHR46640">
    <property type="entry name" value="TRIACYLGLYCEROL LIPASE, PUTATIVE (AFU_ORTHOLOGUE AFUA_6G06510)-RELATED"/>
    <property type="match status" value="1"/>
</dbReference>
<evidence type="ECO:0000313" key="4">
    <source>
        <dbReference type="EMBL" id="KAF4626278.1"/>
    </source>
</evidence>
<proteinExistence type="predicted"/>
<evidence type="ECO:0000313" key="5">
    <source>
        <dbReference type="Proteomes" id="UP000566819"/>
    </source>
</evidence>
<name>A0A8H4VXH0_9HELO</name>
<dbReference type="InterPro" id="IPR029058">
    <property type="entry name" value="AB_hydrolase_fold"/>
</dbReference>
<feature type="domain" description="Fungal lipase-type" evidence="3">
    <location>
        <begin position="84"/>
        <end position="141"/>
    </location>
</feature>
<keyword evidence="5" id="KW-1185">Reference proteome</keyword>
<dbReference type="GO" id="GO:0016787">
    <property type="term" value="F:hydrolase activity"/>
    <property type="evidence" value="ECO:0007669"/>
    <property type="project" value="UniProtKB-KW"/>
</dbReference>
<dbReference type="InterPro" id="IPR051299">
    <property type="entry name" value="AB_hydrolase_lip/est"/>
</dbReference>
<comment type="caution">
    <text evidence="4">The sequence shown here is derived from an EMBL/GenBank/DDBJ whole genome shotgun (WGS) entry which is preliminary data.</text>
</comment>
<dbReference type="GO" id="GO:0006629">
    <property type="term" value="P:lipid metabolic process"/>
    <property type="evidence" value="ECO:0007669"/>
    <property type="project" value="InterPro"/>
</dbReference>
<dbReference type="AlphaFoldDB" id="A0A8H4VXH0"/>
<keyword evidence="1" id="KW-0732">Signal</keyword>
<evidence type="ECO:0000256" key="2">
    <source>
        <dbReference type="ARBA" id="ARBA00022801"/>
    </source>
</evidence>
<dbReference type="SUPFAM" id="SSF53474">
    <property type="entry name" value="alpha/beta-Hydrolases"/>
    <property type="match status" value="1"/>
</dbReference>